<dbReference type="InterPro" id="IPR005586">
    <property type="entry name" value="ABC_trans_aux"/>
</dbReference>
<feature type="domain" description="ABC-type transport auxiliary lipoprotein component" evidence="2">
    <location>
        <begin position="29"/>
        <end position="192"/>
    </location>
</feature>
<feature type="signal peptide" evidence="1">
    <location>
        <begin position="1"/>
        <end position="26"/>
    </location>
</feature>
<dbReference type="STRING" id="1249627.D779_3779"/>
<name>W9V1P6_9GAMM</name>
<dbReference type="AlphaFoldDB" id="W9V1P6"/>
<evidence type="ECO:0000259" key="2">
    <source>
        <dbReference type="Pfam" id="PF03886"/>
    </source>
</evidence>
<dbReference type="SUPFAM" id="SSF159594">
    <property type="entry name" value="XCC0632-like"/>
    <property type="match status" value="1"/>
</dbReference>
<protein>
    <recommendedName>
        <fullName evidence="2">ABC-type transport auxiliary lipoprotein component domain-containing protein</fullName>
    </recommendedName>
</protein>
<evidence type="ECO:0000313" key="3">
    <source>
        <dbReference type="EMBL" id="EXJ13383.1"/>
    </source>
</evidence>
<keyword evidence="1" id="KW-0732">Signal</keyword>
<dbReference type="eggNOG" id="COG3009">
    <property type="taxonomic scope" value="Bacteria"/>
</dbReference>
<evidence type="ECO:0000256" key="1">
    <source>
        <dbReference type="SAM" id="SignalP"/>
    </source>
</evidence>
<dbReference type="PROSITE" id="PS51257">
    <property type="entry name" value="PROKAR_LIPOPROTEIN"/>
    <property type="match status" value="1"/>
</dbReference>
<gene>
    <name evidence="3" type="ORF">D779_3779</name>
</gene>
<dbReference type="OrthoDB" id="7063250at2"/>
<proteinExistence type="predicted"/>
<accession>W9V1P6</accession>
<comment type="caution">
    <text evidence="3">The sequence shown here is derived from an EMBL/GenBank/DDBJ whole genome shotgun (WGS) entry which is preliminary data.</text>
</comment>
<reference evidence="3 4" key="1">
    <citation type="submission" date="2012-11" db="EMBL/GenBank/DDBJ databases">
        <title>Genome assembly of Thiorhodococcus sp. AK35.</title>
        <authorList>
            <person name="Nupur N."/>
            <person name="Khatri I."/>
            <person name="Subramanian S."/>
            <person name="Pinnaka A."/>
        </authorList>
    </citation>
    <scope>NUCLEOTIDE SEQUENCE [LARGE SCALE GENOMIC DNA]</scope>
    <source>
        <strain evidence="3 4">AK35</strain>
    </source>
</reference>
<keyword evidence="4" id="KW-1185">Reference proteome</keyword>
<evidence type="ECO:0000313" key="4">
    <source>
        <dbReference type="Proteomes" id="UP000019460"/>
    </source>
</evidence>
<dbReference type="EMBL" id="AONC01000071">
    <property type="protein sequence ID" value="EXJ13383.1"/>
    <property type="molecule type" value="Genomic_DNA"/>
</dbReference>
<dbReference type="RefSeq" id="WP_052348281.1">
    <property type="nucleotide sequence ID" value="NZ_AONC01000071.1"/>
</dbReference>
<dbReference type="Pfam" id="PF03886">
    <property type="entry name" value="ABC_trans_aux"/>
    <property type="match status" value="1"/>
</dbReference>
<feature type="chain" id="PRO_5004933783" description="ABC-type transport auxiliary lipoprotein component domain-containing protein" evidence="1">
    <location>
        <begin position="27"/>
        <end position="215"/>
    </location>
</feature>
<organism evidence="3 4">
    <name type="scientific">Imhoffiella purpurea</name>
    <dbReference type="NCBI Taxonomy" id="1249627"/>
    <lineage>
        <taxon>Bacteria</taxon>
        <taxon>Pseudomonadati</taxon>
        <taxon>Pseudomonadota</taxon>
        <taxon>Gammaproteobacteria</taxon>
        <taxon>Chromatiales</taxon>
        <taxon>Chromatiaceae</taxon>
        <taxon>Imhoffiella</taxon>
    </lineage>
</organism>
<dbReference type="Proteomes" id="UP000019460">
    <property type="component" value="Unassembled WGS sequence"/>
</dbReference>
<dbReference type="Gene3D" id="3.40.50.10610">
    <property type="entry name" value="ABC-type transport auxiliary lipoprotein component"/>
    <property type="match status" value="1"/>
</dbReference>
<sequence length="215" mass="23445">MSRIRTGAIGLSVAAMLLGCASTPPSSFYTLAPMAPAAGEAERSWQALSVGLGPVTFPVFLDRPQIVARETGNRLMIDEYHRWGGTLQDDFLRVWSENLGRLLGSSRILVLPSDIRYPLDYRVGAEVLAFEGTERGEAVLKVRWVVLEPARDRVLLVREDRYARPWSGAETDRDALIEALSGVLADFSRDVARALSALPPPAEALGDPASADQAR</sequence>